<evidence type="ECO:0000313" key="2">
    <source>
        <dbReference type="Proteomes" id="UP001295463"/>
    </source>
</evidence>
<evidence type="ECO:0000313" key="1">
    <source>
        <dbReference type="EMBL" id="CAH2029910.1"/>
    </source>
</evidence>
<gene>
    <name evidence="1" type="ORF">GEAMG1_0088</name>
</gene>
<reference evidence="1 2" key="1">
    <citation type="submission" date="2022-03" db="EMBL/GenBank/DDBJ databases">
        <authorList>
            <person name="Koch H."/>
        </authorList>
    </citation>
    <scope>NUCLEOTIDE SEQUENCE [LARGE SCALE GENOMIC DNA]</scope>
    <source>
        <strain evidence="1 2">G1</strain>
    </source>
</reference>
<sequence length="39" mass="3939">MAKAAGAGSAELKEAMAYGVIAPAGRAKNFVLDLMDDLA</sequence>
<organism evidence="1 2">
    <name type="scientific">Trichlorobacter ammonificans</name>
    <dbReference type="NCBI Taxonomy" id="2916410"/>
    <lineage>
        <taxon>Bacteria</taxon>
        <taxon>Pseudomonadati</taxon>
        <taxon>Thermodesulfobacteriota</taxon>
        <taxon>Desulfuromonadia</taxon>
        <taxon>Geobacterales</taxon>
        <taxon>Geobacteraceae</taxon>
        <taxon>Trichlorobacter</taxon>
    </lineage>
</organism>
<name>A0ABM9D3S2_9BACT</name>
<dbReference type="EMBL" id="OW150024">
    <property type="protein sequence ID" value="CAH2029910.1"/>
    <property type="molecule type" value="Genomic_DNA"/>
</dbReference>
<accession>A0ABM9D3S2</accession>
<dbReference type="Proteomes" id="UP001295463">
    <property type="component" value="Chromosome"/>
</dbReference>
<proteinExistence type="predicted"/>
<keyword evidence="2" id="KW-1185">Reference proteome</keyword>
<protein>
    <submittedName>
        <fullName evidence="1">Uncharacterized protein</fullName>
    </submittedName>
</protein>